<dbReference type="Pfam" id="PF01863">
    <property type="entry name" value="YgjP-like"/>
    <property type="match status" value="1"/>
</dbReference>
<protein>
    <submittedName>
        <fullName evidence="2">Putative metal-dependent hydrolase</fullName>
    </submittedName>
</protein>
<accession>A0A225D8V5</accession>
<evidence type="ECO:0000313" key="2">
    <source>
        <dbReference type="EMBL" id="OWK37403.1"/>
    </source>
</evidence>
<dbReference type="Proteomes" id="UP000214646">
    <property type="component" value="Unassembled WGS sequence"/>
</dbReference>
<gene>
    <name evidence="2" type="ORF">FRUB_06523</name>
</gene>
<dbReference type="InterPro" id="IPR002725">
    <property type="entry name" value="YgjP-like_metallopeptidase"/>
</dbReference>
<dbReference type="Gene3D" id="3.30.2010.10">
    <property type="entry name" value="Metalloproteases ('zincins'), catalytic domain"/>
    <property type="match status" value="1"/>
</dbReference>
<dbReference type="AlphaFoldDB" id="A0A225D8V5"/>
<evidence type="ECO:0000259" key="1">
    <source>
        <dbReference type="Pfam" id="PF01863"/>
    </source>
</evidence>
<dbReference type="GO" id="GO:0016787">
    <property type="term" value="F:hydrolase activity"/>
    <property type="evidence" value="ECO:0007669"/>
    <property type="project" value="UniProtKB-KW"/>
</dbReference>
<feature type="domain" description="YgjP-like metallopeptidase" evidence="1">
    <location>
        <begin position="31"/>
        <end position="239"/>
    </location>
</feature>
<reference evidence="3" key="1">
    <citation type="submission" date="2017-06" db="EMBL/GenBank/DDBJ databases">
        <title>Genome analysis of Fimbriiglobus ruber SP5, the first member of the order Planctomycetales with confirmed chitinolytic capability.</title>
        <authorList>
            <person name="Ravin N.V."/>
            <person name="Rakitin A.L."/>
            <person name="Ivanova A.A."/>
            <person name="Beletsky A.V."/>
            <person name="Kulichevskaya I.S."/>
            <person name="Mardanov A.V."/>
            <person name="Dedysh S.N."/>
        </authorList>
    </citation>
    <scope>NUCLEOTIDE SEQUENCE [LARGE SCALE GENOMIC DNA]</scope>
    <source>
        <strain evidence="3">SP5</strain>
    </source>
</reference>
<comment type="caution">
    <text evidence="2">The sequence shown here is derived from an EMBL/GenBank/DDBJ whole genome shotgun (WGS) entry which is preliminary data.</text>
</comment>
<organism evidence="2 3">
    <name type="scientific">Fimbriiglobus ruber</name>
    <dbReference type="NCBI Taxonomy" id="1908690"/>
    <lineage>
        <taxon>Bacteria</taxon>
        <taxon>Pseudomonadati</taxon>
        <taxon>Planctomycetota</taxon>
        <taxon>Planctomycetia</taxon>
        <taxon>Gemmatales</taxon>
        <taxon>Gemmataceae</taxon>
        <taxon>Fimbriiglobus</taxon>
    </lineage>
</organism>
<dbReference type="EMBL" id="NIDE01000014">
    <property type="protein sequence ID" value="OWK37403.1"/>
    <property type="molecule type" value="Genomic_DNA"/>
</dbReference>
<proteinExistence type="predicted"/>
<dbReference type="OrthoDB" id="9811177at2"/>
<dbReference type="RefSeq" id="WP_161967743.1">
    <property type="nucleotide sequence ID" value="NZ_NIDE01000014.1"/>
</dbReference>
<evidence type="ECO:0000313" key="3">
    <source>
        <dbReference type="Proteomes" id="UP000214646"/>
    </source>
</evidence>
<name>A0A225D8V5_9BACT</name>
<keyword evidence="2" id="KW-0378">Hydrolase</keyword>
<dbReference type="PANTHER" id="PTHR30399:SF1">
    <property type="entry name" value="UTP PYROPHOSPHATASE"/>
    <property type="match status" value="1"/>
</dbReference>
<sequence length="243" mass="28254">MIENGQPGGGYLLRYGGLAIPFRVEYRDRKDLAISVYPELRLEVLAPRRVSVEQVLTRVQKRAGWIVRQWRKFERYRPPQPERRYVSGETHRYLGRQYRLKVQGGTPSGVKLIGRFLQVRTTGEADGDEVRNLLEAWYRQHSERVFAQRLLHCLEAVRSLRLAQSPTLTVRKMAKRWGSCTKAGAIRLNVELVKAPVPCIDYVIVHELCHLKAHNHGPEFYRLLGRCMPDWEARKERLEAVTV</sequence>
<dbReference type="PANTHER" id="PTHR30399">
    <property type="entry name" value="UNCHARACTERIZED PROTEIN YGJP"/>
    <property type="match status" value="1"/>
</dbReference>
<keyword evidence="3" id="KW-1185">Reference proteome</keyword>
<dbReference type="CDD" id="cd07344">
    <property type="entry name" value="M48_yhfN_like"/>
    <property type="match status" value="1"/>
</dbReference>
<dbReference type="InterPro" id="IPR053136">
    <property type="entry name" value="UTP_pyrophosphatase-like"/>
</dbReference>